<proteinExistence type="predicted"/>
<reference evidence="1 2" key="1">
    <citation type="journal article" date="2009" name="J. Bacteriol.">
        <title>Complete genome sequence of Robiginitalea biformata HTCC2501.</title>
        <authorList>
            <person name="Oh H.M."/>
            <person name="Giovannoni S.J."/>
            <person name="Lee K."/>
            <person name="Ferriera S."/>
            <person name="Johnson J."/>
            <person name="Cho J.C."/>
        </authorList>
    </citation>
    <scope>NUCLEOTIDE SEQUENCE [LARGE SCALE GENOMIC DNA]</scope>
    <source>
        <strain evidence="2">ATCC BAA-864 / HTCC2501 / KCTC 12146</strain>
    </source>
</reference>
<dbReference type="Proteomes" id="UP000009049">
    <property type="component" value="Chromosome"/>
</dbReference>
<dbReference type="RefSeq" id="WP_015753587.1">
    <property type="nucleotide sequence ID" value="NC_013222.1"/>
</dbReference>
<dbReference type="AlphaFoldDB" id="A4CIS3"/>
<evidence type="ECO:0008006" key="3">
    <source>
        <dbReference type="Google" id="ProtNLM"/>
    </source>
</evidence>
<dbReference type="STRING" id="313596.RB2501_08015"/>
<dbReference type="EMBL" id="CP001712">
    <property type="protein sequence ID" value="EAR16831.1"/>
    <property type="molecule type" value="Genomic_DNA"/>
</dbReference>
<evidence type="ECO:0000313" key="2">
    <source>
        <dbReference type="Proteomes" id="UP000009049"/>
    </source>
</evidence>
<keyword evidence="2" id="KW-1185">Reference proteome</keyword>
<dbReference type="KEGG" id="rbi:RB2501_08015"/>
<evidence type="ECO:0000313" key="1">
    <source>
        <dbReference type="EMBL" id="EAR16831.1"/>
    </source>
</evidence>
<gene>
    <name evidence="1" type="ordered locus">RB2501_08015</name>
</gene>
<organism evidence="1 2">
    <name type="scientific">Robiginitalea biformata (strain ATCC BAA-864 / DSM 15991 / KCTC 12146 / HTCC2501)</name>
    <dbReference type="NCBI Taxonomy" id="313596"/>
    <lineage>
        <taxon>Bacteria</taxon>
        <taxon>Pseudomonadati</taxon>
        <taxon>Bacteroidota</taxon>
        <taxon>Flavobacteriia</taxon>
        <taxon>Flavobacteriales</taxon>
        <taxon>Flavobacteriaceae</taxon>
        <taxon>Robiginitalea</taxon>
    </lineage>
</organism>
<dbReference type="HOGENOM" id="CLU_130977_0_0_10"/>
<dbReference type="Gene3D" id="3.30.70.790">
    <property type="entry name" value="UreE, C-terminal domain"/>
    <property type="match status" value="1"/>
</dbReference>
<sequence>MDNRFVVLESFQLVADAEILKLKLESEGIPVFLKDANIMQAEPFIATATGGVKVLVEKEDFLRANAVYDALRQYALDKDGNPVTCPNCKATRSERYFKREKLRYRLFPFLEPPRYRCTQCGMITAAGS</sequence>
<dbReference type="eggNOG" id="ENOG5031EDH">
    <property type="taxonomic scope" value="Bacteria"/>
</dbReference>
<dbReference type="OrthoDB" id="8480302at2"/>
<accession>A4CIS3</accession>
<protein>
    <recommendedName>
        <fullName evidence="3">DUF2007 domain-containing protein</fullName>
    </recommendedName>
</protein>
<name>A4CIS3_ROBBH</name>